<protein>
    <submittedName>
        <fullName evidence="1">Uncharacterized protein</fullName>
    </submittedName>
</protein>
<dbReference type="EMBL" id="QVFU01000059">
    <property type="protein sequence ID" value="RFS43475.1"/>
    <property type="molecule type" value="Genomic_DNA"/>
</dbReference>
<name>A0A372FRT1_9ACTN</name>
<keyword evidence="2" id="KW-1185">Reference proteome</keyword>
<proteinExistence type="predicted"/>
<accession>A0A372FRT1</accession>
<reference evidence="1 2" key="1">
    <citation type="submission" date="2018-08" db="EMBL/GenBank/DDBJ databases">
        <title>Verrucosispora craniellae sp. nov., isolated from a marine sponge in the South China Sea.</title>
        <authorList>
            <person name="Li L."/>
            <person name="Lin H.W."/>
        </authorList>
    </citation>
    <scope>NUCLEOTIDE SEQUENCE [LARGE SCALE GENOMIC DNA]</scope>
    <source>
        <strain evidence="1 2">LHW63014</strain>
    </source>
</reference>
<organism evidence="1 2">
    <name type="scientific">Micromonospora craniellae</name>
    <dbReference type="NCBI Taxonomy" id="2294034"/>
    <lineage>
        <taxon>Bacteria</taxon>
        <taxon>Bacillati</taxon>
        <taxon>Actinomycetota</taxon>
        <taxon>Actinomycetes</taxon>
        <taxon>Micromonosporales</taxon>
        <taxon>Micromonosporaceae</taxon>
        <taxon>Micromonospora</taxon>
    </lineage>
</organism>
<gene>
    <name evidence="1" type="ORF">D0Q02_27740</name>
</gene>
<sequence>MATLGVACTSSCAYLVVADGESVLQGKPERLAFRNGLSDADRLVEFGKDVARALRDAGASEVVVLRAVSNYTDTHTGWTDRLAMETLLRLECAKAGVPCRYLSQQAVKGALGLTGRGGLAKLGEGRIARSGKYWGDGRGIAALAAVAAEQRA</sequence>
<comment type="caution">
    <text evidence="1">The sequence shown here is derived from an EMBL/GenBank/DDBJ whole genome shotgun (WGS) entry which is preliminary data.</text>
</comment>
<evidence type="ECO:0000313" key="1">
    <source>
        <dbReference type="EMBL" id="RFS43475.1"/>
    </source>
</evidence>
<dbReference type="Proteomes" id="UP000262621">
    <property type="component" value="Unassembled WGS sequence"/>
</dbReference>
<dbReference type="RefSeq" id="WP_147333594.1">
    <property type="nucleotide sequence ID" value="NZ_CP061725.1"/>
</dbReference>
<dbReference type="AlphaFoldDB" id="A0A372FRT1"/>
<evidence type="ECO:0000313" key="2">
    <source>
        <dbReference type="Proteomes" id="UP000262621"/>
    </source>
</evidence>